<sequence length="438" mass="51757">MVDFSDLIIPTLEILYESKKEMSIREIDETLISRLNIGELDLELKHKDTKQSEFSYRSSWARTYLKKYGLILNISRGIWKISDIYNGENIDDKAVVLAVRNNQVYIPISKLEENIDIIEENCDDIAANNDKYIKELSKKYHNYKVALFLGAGVSMSANMPSWDELVASFLVNRFRNESKKNLDDNIVDELARIAKLNSDNSPISQTRFIKQNIEPEIYLELLKESIYHNEKSININNDLFEVLTNLIRYENCVYIKDIITFNFDNLLERKFEQKYIAYQKFTNYEEIQNQNYVNIYHVHGYIDKEATPDEVDLERIIFSEEQYHKMYNDVYNWSNIKQINALREKNCLFIGCSLSDPNMRRLLDIAYDKSEAKHYAILKKEDIKLPNSMSKDSNAYLLYQNFHLKNRNDYFNSLGINVIWIDDYDDIPKILMEIINIK</sequence>
<dbReference type="AlphaFoldDB" id="A0A6N2ZXG8"/>
<dbReference type="Gene3D" id="3.40.50.1220">
    <property type="entry name" value="TPP-binding domain"/>
    <property type="match status" value="1"/>
</dbReference>
<dbReference type="Proteomes" id="UP001211987">
    <property type="component" value="Unassembled WGS sequence"/>
</dbReference>
<protein>
    <submittedName>
        <fullName evidence="3">SIR2 family protein</fullName>
    </submittedName>
</protein>
<evidence type="ECO:0000259" key="2">
    <source>
        <dbReference type="Pfam" id="PF14338"/>
    </source>
</evidence>
<evidence type="ECO:0000313" key="4">
    <source>
        <dbReference type="EMBL" id="VYT84284.1"/>
    </source>
</evidence>
<dbReference type="SUPFAM" id="SSF52467">
    <property type="entry name" value="DHS-like NAD/FAD-binding domain"/>
    <property type="match status" value="1"/>
</dbReference>
<dbReference type="RefSeq" id="WP_008791683.1">
    <property type="nucleotide sequence ID" value="NZ_CACRTL010000019.1"/>
</dbReference>
<reference evidence="3" key="2">
    <citation type="submission" date="2023-01" db="EMBL/GenBank/DDBJ databases">
        <title>Human gut microbiome strain richness.</title>
        <authorList>
            <person name="Chen-Liaw A."/>
        </authorList>
    </citation>
    <scope>NUCLEOTIDE SEQUENCE</scope>
    <source>
        <strain evidence="3">1001217st2_G6_1001217B_191108</strain>
    </source>
</reference>
<feature type="domain" description="Restriction system protein Mrr-like N-terminal" evidence="2">
    <location>
        <begin position="4"/>
        <end position="83"/>
    </location>
</feature>
<reference evidence="4" key="1">
    <citation type="submission" date="2019-11" db="EMBL/GenBank/DDBJ databases">
        <authorList>
            <person name="Feng L."/>
        </authorList>
    </citation>
    <scope>NUCLEOTIDE SEQUENCE</scope>
    <source>
        <strain evidence="4">CramosumLFYP8</strain>
    </source>
</reference>
<name>A0A6N2ZXG8_9FIRM</name>
<dbReference type="InterPro" id="IPR025745">
    <property type="entry name" value="Mrr-like_N_dom"/>
</dbReference>
<keyword evidence="1" id="KW-0175">Coiled coil</keyword>
<proteinExistence type="predicted"/>
<dbReference type="InterPro" id="IPR029035">
    <property type="entry name" value="DHS-like_NAD/FAD-binding_dom"/>
</dbReference>
<dbReference type="EMBL" id="CACRTL010000019">
    <property type="protein sequence ID" value="VYT84284.1"/>
    <property type="molecule type" value="Genomic_DNA"/>
</dbReference>
<dbReference type="EMBL" id="JAQLKE010000005">
    <property type="protein sequence ID" value="MDB7083128.1"/>
    <property type="molecule type" value="Genomic_DNA"/>
</dbReference>
<evidence type="ECO:0000313" key="3">
    <source>
        <dbReference type="EMBL" id="MDB7083128.1"/>
    </source>
</evidence>
<organism evidence="4">
    <name type="scientific">Thomasclavelia ramosa</name>
    <dbReference type="NCBI Taxonomy" id="1547"/>
    <lineage>
        <taxon>Bacteria</taxon>
        <taxon>Bacillati</taxon>
        <taxon>Bacillota</taxon>
        <taxon>Erysipelotrichia</taxon>
        <taxon>Erysipelotrichales</taxon>
        <taxon>Coprobacillaceae</taxon>
        <taxon>Thomasclavelia</taxon>
    </lineage>
</organism>
<dbReference type="Pfam" id="PF13289">
    <property type="entry name" value="SIR2_2"/>
    <property type="match status" value="1"/>
</dbReference>
<accession>A0A6N2ZXG8</accession>
<dbReference type="Pfam" id="PF14338">
    <property type="entry name" value="Mrr_N"/>
    <property type="match status" value="1"/>
</dbReference>
<dbReference type="GeneID" id="64195676"/>
<evidence type="ECO:0000256" key="1">
    <source>
        <dbReference type="SAM" id="Coils"/>
    </source>
</evidence>
<gene>
    <name evidence="4" type="ORF">CRLFYP8_02320</name>
    <name evidence="3" type="ORF">PM738_04875</name>
</gene>
<feature type="coiled-coil region" evidence="1">
    <location>
        <begin position="108"/>
        <end position="135"/>
    </location>
</feature>